<comment type="catalytic activity">
    <reaction evidence="8 9">
        <text>guanosine(26) in tRNA + 2 S-adenosyl-L-methionine = N(2)-dimethylguanosine(26) in tRNA + 2 S-adenosyl-L-homocysteine + 2 H(+)</text>
        <dbReference type="Rhea" id="RHEA:43140"/>
        <dbReference type="Rhea" id="RHEA-COMP:10359"/>
        <dbReference type="Rhea" id="RHEA-COMP:10360"/>
        <dbReference type="ChEBI" id="CHEBI:15378"/>
        <dbReference type="ChEBI" id="CHEBI:57856"/>
        <dbReference type="ChEBI" id="CHEBI:59789"/>
        <dbReference type="ChEBI" id="CHEBI:74269"/>
        <dbReference type="ChEBI" id="CHEBI:74513"/>
        <dbReference type="EC" id="2.1.1.216"/>
    </reaction>
</comment>
<gene>
    <name evidence="11" type="ORF">QBZ16_002454</name>
</gene>
<keyword evidence="3 9" id="KW-0808">Transferase</keyword>
<feature type="compositionally biased region" description="Basic and acidic residues" evidence="10">
    <location>
        <begin position="587"/>
        <end position="597"/>
    </location>
</feature>
<dbReference type="GO" id="GO:0000049">
    <property type="term" value="F:tRNA binding"/>
    <property type="evidence" value="ECO:0007669"/>
    <property type="project" value="UniProtKB-UniRule"/>
</dbReference>
<name>A0AAD9MMR7_PROWI</name>
<dbReference type="PANTHER" id="PTHR10631">
    <property type="entry name" value="N 2 ,N 2 -DIMETHYLGUANOSINE TRNA METHYLTRANSFERASE"/>
    <property type="match status" value="1"/>
</dbReference>
<dbReference type="Pfam" id="PF02005">
    <property type="entry name" value="TRM"/>
    <property type="match status" value="1"/>
</dbReference>
<dbReference type="Proteomes" id="UP001255856">
    <property type="component" value="Unassembled WGS sequence"/>
</dbReference>
<keyword evidence="12" id="KW-1185">Reference proteome</keyword>
<sequence length="597" mass="64023">MTEAVPPANGEPAPTKYDSGLRAGGDVPEGFTARTEGKATILQHGNDVFYNPAQARNAVINRDLSIAVLRYFSELRATEKPKPSRAAVRAGTAPKQARAGISILEGLAASGLRAIRYAQEIPGVARVVANDLDPEVVEAMRRNIAFNGARAAALVEPSVGDARLVMLQRAGEFDAVDLDPYGSPTQLLDSAVQSVSEGGLLLVTATDMAVLCGNNGEACFAKYGSYPLHRSYCHEQALRIVLGALETAAARYKRHIVPLLSLSIDFYVRVFVRVYTSAAEVKNSALRMGYVWQSQGCDSFYWQRMGRTIPKGAGRKYAPGAGPAVPQACPETGAGFTMGGPFWAEPLHSPEALAGVLRVLNDNRDAFPAYAKVHSLLTAASEELLDVPLYINLHDVCKTLRCTPPRAEVLRSAIVNAGYRVSSTHACPLGVKTDAPFDVFWDIMRGWIADHPVKNALPGSGCARGRELWGGVEGGEIFAMLRLLVAFCISMLTTPFPFYLLTLTLVIHLLPPWTTVEKLLNKPIVHKADFFAGSLGHQQGADKQGRTVPAKPRGQLGTQAAAFACAQALRERGGKRRGNRRAGAGRDAGRGDGRGAG</sequence>
<keyword evidence="5 9" id="KW-0819">tRNA processing</keyword>
<dbReference type="InterPro" id="IPR002905">
    <property type="entry name" value="Trm1"/>
</dbReference>
<feature type="region of interest" description="Disordered" evidence="10">
    <location>
        <begin position="569"/>
        <end position="597"/>
    </location>
</feature>
<keyword evidence="2 9" id="KW-0489">Methyltransferase</keyword>
<evidence type="ECO:0000256" key="2">
    <source>
        <dbReference type="ARBA" id="ARBA00022603"/>
    </source>
</evidence>
<dbReference type="GO" id="GO:0005634">
    <property type="term" value="C:nucleus"/>
    <property type="evidence" value="ECO:0007669"/>
    <property type="project" value="TreeGrafter"/>
</dbReference>
<dbReference type="CDD" id="cd02440">
    <property type="entry name" value="AdoMet_MTases"/>
    <property type="match status" value="1"/>
</dbReference>
<dbReference type="InterPro" id="IPR042296">
    <property type="entry name" value="tRNA_met_Trm1_C"/>
</dbReference>
<dbReference type="EC" id="2.1.1.216" evidence="7 9"/>
<evidence type="ECO:0000256" key="1">
    <source>
        <dbReference type="ARBA" id="ARBA00022555"/>
    </source>
</evidence>
<reference evidence="11" key="1">
    <citation type="submission" date="2021-01" db="EMBL/GenBank/DDBJ databases">
        <authorList>
            <person name="Eckstrom K.M.E."/>
        </authorList>
    </citation>
    <scope>NUCLEOTIDE SEQUENCE</scope>
    <source>
        <strain evidence="11">UVCC 0001</strain>
    </source>
</reference>
<evidence type="ECO:0000256" key="3">
    <source>
        <dbReference type="ARBA" id="ARBA00022679"/>
    </source>
</evidence>
<protein>
    <recommendedName>
        <fullName evidence="7 9">tRNA (guanine(26)-N(2))-dimethyltransferase</fullName>
        <ecNumber evidence="7 9">2.1.1.216</ecNumber>
    </recommendedName>
</protein>
<comment type="similarity">
    <text evidence="9">Belongs to the class I-like SAM-binding methyltransferase superfamily. Trm1 family.</text>
</comment>
<dbReference type="Gene3D" id="3.40.50.150">
    <property type="entry name" value="Vaccinia Virus protein VP39"/>
    <property type="match status" value="1"/>
</dbReference>
<feature type="region of interest" description="Disordered" evidence="10">
    <location>
        <begin position="1"/>
        <end position="23"/>
    </location>
</feature>
<organism evidence="11 12">
    <name type="scientific">Prototheca wickerhamii</name>
    <dbReference type="NCBI Taxonomy" id="3111"/>
    <lineage>
        <taxon>Eukaryota</taxon>
        <taxon>Viridiplantae</taxon>
        <taxon>Chlorophyta</taxon>
        <taxon>core chlorophytes</taxon>
        <taxon>Trebouxiophyceae</taxon>
        <taxon>Chlorellales</taxon>
        <taxon>Chlorellaceae</taxon>
        <taxon>Prototheca</taxon>
    </lineage>
</organism>
<accession>A0AAD9MMR7</accession>
<evidence type="ECO:0000256" key="6">
    <source>
        <dbReference type="ARBA" id="ARBA00022884"/>
    </source>
</evidence>
<dbReference type="GO" id="GO:0160104">
    <property type="term" value="F:tRNA (guanine(26)-N2)-dimethyltransferase activity"/>
    <property type="evidence" value="ECO:0007669"/>
    <property type="project" value="UniProtKB-UniRule"/>
</dbReference>
<keyword evidence="4 9" id="KW-0949">S-adenosyl-L-methionine</keyword>
<proteinExistence type="inferred from homology"/>
<dbReference type="FunFam" id="3.40.50.150:FF:000051">
    <property type="entry name" value="tRNA (guanine(26)-N(2))-dimethyltransferase"/>
    <property type="match status" value="1"/>
</dbReference>
<dbReference type="PROSITE" id="PS51626">
    <property type="entry name" value="SAM_MT_TRM1"/>
    <property type="match status" value="1"/>
</dbReference>
<dbReference type="AlphaFoldDB" id="A0AAD9MMR7"/>
<dbReference type="GO" id="GO:0002940">
    <property type="term" value="P:tRNA N2-guanine methylation"/>
    <property type="evidence" value="ECO:0007669"/>
    <property type="project" value="TreeGrafter"/>
</dbReference>
<comment type="caution">
    <text evidence="11">The sequence shown here is derived from an EMBL/GenBank/DDBJ whole genome shotgun (WGS) entry which is preliminary data.</text>
</comment>
<evidence type="ECO:0000313" key="11">
    <source>
        <dbReference type="EMBL" id="KAK2080058.1"/>
    </source>
</evidence>
<evidence type="ECO:0000256" key="7">
    <source>
        <dbReference type="ARBA" id="ARBA00039099"/>
    </source>
</evidence>
<dbReference type="FunFam" id="3.30.56.70:FF:000001">
    <property type="entry name" value="tRNA (guanine(26)-N(2))-dimethyltransferase"/>
    <property type="match status" value="1"/>
</dbReference>
<dbReference type="Gene3D" id="3.30.56.70">
    <property type="entry name" value="N2,N2-dimethylguanosine tRNA methyltransferase, C-terminal domain"/>
    <property type="match status" value="1"/>
</dbReference>
<dbReference type="InterPro" id="IPR029063">
    <property type="entry name" value="SAM-dependent_MTases_sf"/>
</dbReference>
<evidence type="ECO:0000256" key="10">
    <source>
        <dbReference type="SAM" id="MobiDB-lite"/>
    </source>
</evidence>
<dbReference type="PANTHER" id="PTHR10631:SF3">
    <property type="entry name" value="TRNA (GUANINE(26)-N(2))-DIMETHYLTRANSFERASE"/>
    <property type="match status" value="1"/>
</dbReference>
<evidence type="ECO:0000256" key="5">
    <source>
        <dbReference type="ARBA" id="ARBA00022694"/>
    </source>
</evidence>
<dbReference type="SUPFAM" id="SSF53335">
    <property type="entry name" value="S-adenosyl-L-methionine-dependent methyltransferases"/>
    <property type="match status" value="1"/>
</dbReference>
<dbReference type="NCBIfam" id="TIGR00308">
    <property type="entry name" value="TRM1"/>
    <property type="match status" value="1"/>
</dbReference>
<keyword evidence="6 9" id="KW-0694">RNA-binding</keyword>
<evidence type="ECO:0000256" key="4">
    <source>
        <dbReference type="ARBA" id="ARBA00022691"/>
    </source>
</evidence>
<dbReference type="EMBL" id="JASFZW010000002">
    <property type="protein sequence ID" value="KAK2080058.1"/>
    <property type="molecule type" value="Genomic_DNA"/>
</dbReference>
<evidence type="ECO:0000256" key="8">
    <source>
        <dbReference type="ARBA" id="ARBA00051897"/>
    </source>
</evidence>
<keyword evidence="1 9" id="KW-0820">tRNA-binding</keyword>
<evidence type="ECO:0000256" key="9">
    <source>
        <dbReference type="PROSITE-ProRule" id="PRU00958"/>
    </source>
</evidence>
<evidence type="ECO:0000313" key="12">
    <source>
        <dbReference type="Proteomes" id="UP001255856"/>
    </source>
</evidence>